<evidence type="ECO:0000256" key="4">
    <source>
        <dbReference type="ARBA" id="ARBA00022475"/>
    </source>
</evidence>
<feature type="transmembrane region" description="Helical" evidence="15">
    <location>
        <begin position="20"/>
        <end position="42"/>
    </location>
</feature>
<evidence type="ECO:0000256" key="7">
    <source>
        <dbReference type="ARBA" id="ARBA00022692"/>
    </source>
</evidence>
<dbReference type="PANTHER" id="PTHR34220">
    <property type="entry name" value="SENSOR HISTIDINE KINASE YPDA"/>
    <property type="match status" value="1"/>
</dbReference>
<dbReference type="InterPro" id="IPR003594">
    <property type="entry name" value="HATPase_dom"/>
</dbReference>
<evidence type="ECO:0000256" key="1">
    <source>
        <dbReference type="ARBA" id="ARBA00000085"/>
    </source>
</evidence>
<protein>
    <recommendedName>
        <fullName evidence="3">histidine kinase</fullName>
        <ecNumber evidence="3">2.7.13.3</ecNumber>
    </recommendedName>
</protein>
<evidence type="ECO:0000256" key="3">
    <source>
        <dbReference type="ARBA" id="ARBA00012438"/>
    </source>
</evidence>
<dbReference type="OrthoDB" id="2491077at2"/>
<name>A0A3S0C7B5_9BACL</name>
<organism evidence="18 19">
    <name type="scientific">Paenibacillus whitsoniae</name>
    <dbReference type="NCBI Taxonomy" id="2496558"/>
    <lineage>
        <taxon>Bacteria</taxon>
        <taxon>Bacillati</taxon>
        <taxon>Bacillota</taxon>
        <taxon>Bacilli</taxon>
        <taxon>Bacillales</taxon>
        <taxon>Paenibacillaceae</taxon>
        <taxon>Paenibacillus</taxon>
    </lineage>
</organism>
<proteinExistence type="predicted"/>
<dbReference type="Gene3D" id="3.30.565.10">
    <property type="entry name" value="Histidine kinase-like ATPase, C-terminal domain"/>
    <property type="match status" value="1"/>
</dbReference>
<feature type="coiled-coil region" evidence="14">
    <location>
        <begin position="85"/>
        <end position="112"/>
    </location>
</feature>
<dbReference type="SMART" id="SM00304">
    <property type="entry name" value="HAMP"/>
    <property type="match status" value="1"/>
</dbReference>
<dbReference type="InterPro" id="IPR033479">
    <property type="entry name" value="dCache_1"/>
</dbReference>
<feature type="domain" description="HAMP" evidence="17">
    <location>
        <begin position="319"/>
        <end position="372"/>
    </location>
</feature>
<dbReference type="InterPro" id="IPR036890">
    <property type="entry name" value="HATPase_C_sf"/>
</dbReference>
<dbReference type="InterPro" id="IPR050640">
    <property type="entry name" value="Bact_2-comp_sensor_kinase"/>
</dbReference>
<feature type="domain" description="Histidine kinase" evidence="16">
    <location>
        <begin position="489"/>
        <end position="601"/>
    </location>
</feature>
<gene>
    <name evidence="18" type="ORF">EJQ19_21650</name>
</gene>
<dbReference type="Gene3D" id="6.10.340.10">
    <property type="match status" value="1"/>
</dbReference>
<dbReference type="PROSITE" id="PS50109">
    <property type="entry name" value="HIS_KIN"/>
    <property type="match status" value="1"/>
</dbReference>
<evidence type="ECO:0000256" key="13">
    <source>
        <dbReference type="ARBA" id="ARBA00023136"/>
    </source>
</evidence>
<keyword evidence="10" id="KW-0067">ATP-binding</keyword>
<evidence type="ECO:0000256" key="14">
    <source>
        <dbReference type="SAM" id="Coils"/>
    </source>
</evidence>
<evidence type="ECO:0000256" key="2">
    <source>
        <dbReference type="ARBA" id="ARBA00004651"/>
    </source>
</evidence>
<comment type="catalytic activity">
    <reaction evidence="1">
        <text>ATP + protein L-histidine = ADP + protein N-phospho-L-histidine.</text>
        <dbReference type="EC" id="2.7.13.3"/>
    </reaction>
</comment>
<dbReference type="GO" id="GO:0005886">
    <property type="term" value="C:plasma membrane"/>
    <property type="evidence" value="ECO:0007669"/>
    <property type="project" value="UniProtKB-SubCell"/>
</dbReference>
<dbReference type="CDD" id="cd06225">
    <property type="entry name" value="HAMP"/>
    <property type="match status" value="1"/>
</dbReference>
<dbReference type="GO" id="GO:0000155">
    <property type="term" value="F:phosphorelay sensor kinase activity"/>
    <property type="evidence" value="ECO:0007669"/>
    <property type="project" value="InterPro"/>
</dbReference>
<evidence type="ECO:0000256" key="10">
    <source>
        <dbReference type="ARBA" id="ARBA00022840"/>
    </source>
</evidence>
<keyword evidence="19" id="KW-1185">Reference proteome</keyword>
<keyword evidence="9 18" id="KW-0418">Kinase</keyword>
<evidence type="ECO:0000256" key="5">
    <source>
        <dbReference type="ARBA" id="ARBA00022553"/>
    </source>
</evidence>
<sequence>MNSIKLPPYVKRLSIRSKMVLTFLSVSIASVLLLAFFSHYYYSRAIKKDFFNISNEATNRLNYFLDYYFKEFQRSSSSLIESDKVQDWLDDRDGARADVEDIERELRRYVALNFPEIQNMFLVSRNKDVVSIRQSYVANNDYSSEPWFGQPLLDKRSMIPTHLADYPGSVGEGVLSIVLPIFSVESTGLIGNLVIDINLTEIHQAFSRSKLGETGDFFILSDYDTVVYHANHRWNGLSRSQTDLKELSLPENEGATIQRFQGTDYLIAPVVSASTHWKIVAMVPYEEMAGELRLATNSLLAILGFIAIFILIAVPMLSARFVKPIVTLKNLMRRVAGGDLSIRAELVPGQDEFQQLNHSFNIMVSRLEDLFESNIALSVKEVQSQLHQKEALIKALQNQINPHLLYNSLGIIKSMAYFEQMPMIEQMAGNLADVYRYTARYSGLETTLKEEITHLRKYLEIIHIRFPSEFTSRIYVNDKFMTCSVVKLILQPILENAVKYAIEPMEGKGTIIVSAYDEKDDLILEITDTGPGIGSEKLQDIEERLQLISANYVDSIDHSESLGITNVHTRLVLRYGPGYGIRLNSFEGRGTVVSIRVPFRPESNVKSVQVGDAQLRKIDS</sequence>
<dbReference type="RefSeq" id="WP_126143324.1">
    <property type="nucleotide sequence ID" value="NZ_RXHU01000066.1"/>
</dbReference>
<keyword evidence="6" id="KW-0808">Transferase</keyword>
<evidence type="ECO:0000256" key="8">
    <source>
        <dbReference type="ARBA" id="ARBA00022741"/>
    </source>
</evidence>
<keyword evidence="5" id="KW-0597">Phosphoprotein</keyword>
<keyword evidence="12" id="KW-0902">Two-component regulatory system</keyword>
<keyword evidence="13 15" id="KW-0472">Membrane</keyword>
<dbReference type="Pfam" id="PF02518">
    <property type="entry name" value="HATPase_c"/>
    <property type="match status" value="1"/>
</dbReference>
<keyword evidence="8" id="KW-0547">Nucleotide-binding</keyword>
<evidence type="ECO:0000259" key="17">
    <source>
        <dbReference type="PROSITE" id="PS50885"/>
    </source>
</evidence>
<dbReference type="EMBL" id="RXHU01000066">
    <property type="protein sequence ID" value="RTE07160.1"/>
    <property type="molecule type" value="Genomic_DNA"/>
</dbReference>
<feature type="transmembrane region" description="Helical" evidence="15">
    <location>
        <begin position="299"/>
        <end position="322"/>
    </location>
</feature>
<accession>A0A3S0C7B5</accession>
<comment type="subcellular location">
    <subcellularLocation>
        <location evidence="2">Cell membrane</location>
        <topology evidence="2">Multi-pass membrane protein</topology>
    </subcellularLocation>
</comment>
<evidence type="ECO:0000256" key="6">
    <source>
        <dbReference type="ARBA" id="ARBA00022679"/>
    </source>
</evidence>
<reference evidence="18 19" key="1">
    <citation type="submission" date="2018-12" db="EMBL/GenBank/DDBJ databases">
        <title>Bacillus ochoae sp. nov., Paenibacillus whitsoniae sp. nov., Paenibacillus spiritus sp. nov. Isolated from the Mars Exploration Rover during spacecraft assembly.</title>
        <authorList>
            <person name="Seuylemezian A."/>
            <person name="Vaishampayan P."/>
        </authorList>
    </citation>
    <scope>NUCLEOTIDE SEQUENCE [LARGE SCALE GENOMIC DNA]</scope>
    <source>
        <strain evidence="18 19">MER 54</strain>
    </source>
</reference>
<dbReference type="InterPro" id="IPR010559">
    <property type="entry name" value="Sig_transdc_His_kin_internal"/>
</dbReference>
<keyword evidence="14" id="KW-0175">Coiled coil</keyword>
<evidence type="ECO:0000313" key="19">
    <source>
        <dbReference type="Proteomes" id="UP000276128"/>
    </source>
</evidence>
<dbReference type="PANTHER" id="PTHR34220:SF7">
    <property type="entry name" value="SENSOR HISTIDINE KINASE YPDA"/>
    <property type="match status" value="1"/>
</dbReference>
<dbReference type="EC" id="2.7.13.3" evidence="3"/>
<evidence type="ECO:0000256" key="15">
    <source>
        <dbReference type="SAM" id="Phobius"/>
    </source>
</evidence>
<keyword evidence="7 15" id="KW-0812">Transmembrane</keyword>
<dbReference type="InterPro" id="IPR005467">
    <property type="entry name" value="His_kinase_dom"/>
</dbReference>
<dbReference type="Gene3D" id="3.30.450.20">
    <property type="entry name" value="PAS domain"/>
    <property type="match status" value="2"/>
</dbReference>
<dbReference type="Pfam" id="PF02743">
    <property type="entry name" value="dCache_1"/>
    <property type="match status" value="1"/>
</dbReference>
<comment type="caution">
    <text evidence="18">The sequence shown here is derived from an EMBL/GenBank/DDBJ whole genome shotgun (WGS) entry which is preliminary data.</text>
</comment>
<dbReference type="GO" id="GO:0005524">
    <property type="term" value="F:ATP binding"/>
    <property type="evidence" value="ECO:0007669"/>
    <property type="project" value="UniProtKB-KW"/>
</dbReference>
<dbReference type="InterPro" id="IPR003660">
    <property type="entry name" value="HAMP_dom"/>
</dbReference>
<evidence type="ECO:0000256" key="12">
    <source>
        <dbReference type="ARBA" id="ARBA00023012"/>
    </source>
</evidence>
<keyword evidence="4" id="KW-1003">Cell membrane</keyword>
<evidence type="ECO:0000313" key="18">
    <source>
        <dbReference type="EMBL" id="RTE07160.1"/>
    </source>
</evidence>
<dbReference type="SUPFAM" id="SSF55874">
    <property type="entry name" value="ATPase domain of HSP90 chaperone/DNA topoisomerase II/histidine kinase"/>
    <property type="match status" value="1"/>
</dbReference>
<evidence type="ECO:0000256" key="9">
    <source>
        <dbReference type="ARBA" id="ARBA00022777"/>
    </source>
</evidence>
<dbReference type="Pfam" id="PF06580">
    <property type="entry name" value="His_kinase"/>
    <property type="match status" value="1"/>
</dbReference>
<evidence type="ECO:0000256" key="11">
    <source>
        <dbReference type="ARBA" id="ARBA00022989"/>
    </source>
</evidence>
<dbReference type="PROSITE" id="PS50885">
    <property type="entry name" value="HAMP"/>
    <property type="match status" value="1"/>
</dbReference>
<keyword evidence="11 15" id="KW-1133">Transmembrane helix</keyword>
<dbReference type="SUPFAM" id="SSF158472">
    <property type="entry name" value="HAMP domain-like"/>
    <property type="match status" value="1"/>
</dbReference>
<evidence type="ECO:0000259" key="16">
    <source>
        <dbReference type="PROSITE" id="PS50109"/>
    </source>
</evidence>
<dbReference type="AlphaFoldDB" id="A0A3S0C7B5"/>
<dbReference type="Proteomes" id="UP000276128">
    <property type="component" value="Unassembled WGS sequence"/>
</dbReference>
<dbReference type="Pfam" id="PF00672">
    <property type="entry name" value="HAMP"/>
    <property type="match status" value="1"/>
</dbReference>